<evidence type="ECO:0000313" key="5">
    <source>
        <dbReference type="Proteomes" id="UP000239203"/>
    </source>
</evidence>
<reference evidence="4 5" key="1">
    <citation type="submission" date="2018-02" db="EMBL/GenBank/DDBJ databases">
        <title>Genomic Encyclopedia of Archaeal and Bacterial Type Strains, Phase II (KMG-II): from individual species to whole genera.</title>
        <authorList>
            <person name="Goeker M."/>
        </authorList>
    </citation>
    <scope>NUCLEOTIDE SEQUENCE [LARGE SCALE GENOMIC DNA]</scope>
    <source>
        <strain evidence="4 5">YU 961-1</strain>
    </source>
</reference>
<dbReference type="InterPro" id="IPR011761">
    <property type="entry name" value="ATP-grasp"/>
</dbReference>
<dbReference type="Gene3D" id="3.30.470.20">
    <property type="entry name" value="ATP-grasp fold, B domain"/>
    <property type="match status" value="1"/>
</dbReference>
<evidence type="ECO:0000259" key="3">
    <source>
        <dbReference type="PROSITE" id="PS50975"/>
    </source>
</evidence>
<evidence type="ECO:0000313" key="4">
    <source>
        <dbReference type="EMBL" id="PPK65017.1"/>
    </source>
</evidence>
<evidence type="ECO:0000256" key="1">
    <source>
        <dbReference type="PROSITE-ProRule" id="PRU00409"/>
    </source>
</evidence>
<comment type="caution">
    <text evidence="4">The sequence shown here is derived from an EMBL/GenBank/DDBJ whole genome shotgun (WGS) entry which is preliminary data.</text>
</comment>
<protein>
    <recommendedName>
        <fullName evidence="3">ATP-grasp domain-containing protein</fullName>
    </recommendedName>
</protein>
<dbReference type="SUPFAM" id="SSF56059">
    <property type="entry name" value="Glutathione synthetase ATP-binding domain-like"/>
    <property type="match status" value="1"/>
</dbReference>
<dbReference type="GO" id="GO:0046872">
    <property type="term" value="F:metal ion binding"/>
    <property type="evidence" value="ECO:0007669"/>
    <property type="project" value="InterPro"/>
</dbReference>
<keyword evidence="1" id="KW-0547">Nucleotide-binding</keyword>
<dbReference type="PROSITE" id="PS50975">
    <property type="entry name" value="ATP_GRASP"/>
    <property type="match status" value="1"/>
</dbReference>
<gene>
    <name evidence="4" type="ORF">CLV40_11660</name>
</gene>
<dbReference type="GO" id="GO:0005524">
    <property type="term" value="F:ATP binding"/>
    <property type="evidence" value="ECO:0007669"/>
    <property type="project" value="UniProtKB-UniRule"/>
</dbReference>
<feature type="compositionally biased region" description="Basic and acidic residues" evidence="2">
    <location>
        <begin position="1"/>
        <end position="15"/>
    </location>
</feature>
<evidence type="ECO:0000256" key="2">
    <source>
        <dbReference type="SAM" id="MobiDB-lite"/>
    </source>
</evidence>
<feature type="region of interest" description="Disordered" evidence="2">
    <location>
        <begin position="1"/>
        <end position="46"/>
    </location>
</feature>
<organism evidence="4 5">
    <name type="scientific">Actinokineospora auranticolor</name>
    <dbReference type="NCBI Taxonomy" id="155976"/>
    <lineage>
        <taxon>Bacteria</taxon>
        <taxon>Bacillati</taxon>
        <taxon>Actinomycetota</taxon>
        <taxon>Actinomycetes</taxon>
        <taxon>Pseudonocardiales</taxon>
        <taxon>Pseudonocardiaceae</taxon>
        <taxon>Actinokineospora</taxon>
    </lineage>
</organism>
<keyword evidence="5" id="KW-1185">Reference proteome</keyword>
<feature type="compositionally biased region" description="Basic and acidic residues" evidence="2">
    <location>
        <begin position="23"/>
        <end position="37"/>
    </location>
</feature>
<dbReference type="Proteomes" id="UP000239203">
    <property type="component" value="Unassembled WGS sequence"/>
</dbReference>
<dbReference type="AlphaFoldDB" id="A0A2S6GII1"/>
<proteinExistence type="predicted"/>
<name>A0A2S6GII1_9PSEU</name>
<accession>A0A2S6GII1</accession>
<sequence length="490" mass="51707">MSAENPHESGIRDGGVHMSGVHKGKDVRTGAHPREGKVNGAHVGAGRVGDVHVGNVVEFHDAMLPEGVPDDVRADVAAGDLGYACLAPFHSPDPGLVLVPEFDGEPWWERQVALLGWDRFEPVTVPGPLGPGFAALGADPVLSARVRAAVDAGARLIPWGESAPYREYARDLPEAAAVRSTDAALPAFAESKASSPELFAKAHNALDSPDGIHLTGERLCESEPDLVATLVDAGARGRTVVLKAPFGVGGYGTAVLSPHRTSTRRAVLETLARLREDDTFHNGLPTIVQDYQWRSDLPWSDVSGDCTIDHLGRVRLEGVTAMAMNGTQFAGGVTDDGVVIAPARSALLSAFCVAVGEQLALVGYRGWFDIDFLVRPTGELVPLEINARRTGTTAPLSVQTCLRARRGRDVTVISRDVIALPSRHASRPAFARFARAVELAGLAADVVPTLVAGTDAALPHLGVVVAADDAADAVRKLAHCVDALVTEFRS</sequence>
<keyword evidence="1" id="KW-0067">ATP-binding</keyword>
<dbReference type="EMBL" id="PTIX01000016">
    <property type="protein sequence ID" value="PPK65017.1"/>
    <property type="molecule type" value="Genomic_DNA"/>
</dbReference>
<feature type="domain" description="ATP-grasp" evidence="3">
    <location>
        <begin position="204"/>
        <end position="419"/>
    </location>
</feature>